<accession>A0A6M6E191</accession>
<evidence type="ECO:0000313" key="1">
    <source>
        <dbReference type="EMBL" id="QJX80702.1"/>
    </source>
</evidence>
<dbReference type="RefSeq" id="WP_171778698.1">
    <property type="nucleotide sequence ID" value="NZ_CP045273.1"/>
</dbReference>
<gene>
    <name evidence="1" type="ORF">FDZ14_31935</name>
</gene>
<reference evidence="1 2" key="1">
    <citation type="submission" date="2019-10" db="EMBL/GenBank/DDBJ databases">
        <title>Complete genome sequences for adaption low water activity.</title>
        <authorList>
            <person name="Zhao L."/>
            <person name="Zhong J."/>
        </authorList>
    </citation>
    <scope>NUCLEOTIDE SEQUENCE [LARGE SCALE GENOMIC DNA]</scope>
    <source>
        <strain evidence="1 2">FDU301</strain>
        <plasmid evidence="2">pfdu301a</plasmid>
    </source>
</reference>
<evidence type="ECO:0000313" key="2">
    <source>
        <dbReference type="Proteomes" id="UP000501076"/>
    </source>
</evidence>
<dbReference type="AlphaFoldDB" id="A0A6M6E191"/>
<dbReference type="Proteomes" id="UP000501076">
    <property type="component" value="Plasmid pFDU301A"/>
</dbReference>
<sequence>MTQKTYQVFSDMKALEQFVIDSDPIKEFEAVKREINWTLVTKACEECNEPFTQKHIAQHFCENCQKKSEKRNKRESVSKRMKKNPSVAECISCHSDFYKSAPTMYYCSECSTTGGQLVSTGEYVEVKTPIMPRPRNCVECNKKFYRTAPAMRYCKCCSPKGGELVEEEKLTSNQATKDKKTKSNVLKLVK</sequence>
<protein>
    <submittedName>
        <fullName evidence="1">Uncharacterized protein</fullName>
    </submittedName>
</protein>
<name>A0A6M6E191_PRIMG</name>
<geneLocation type="plasmid" evidence="2">
    <name>pfdu301a</name>
</geneLocation>
<dbReference type="EMBL" id="CP045273">
    <property type="protein sequence ID" value="QJX80702.1"/>
    <property type="molecule type" value="Genomic_DNA"/>
</dbReference>
<proteinExistence type="predicted"/>
<keyword evidence="1" id="KW-0614">Plasmid</keyword>
<organism evidence="1 2">
    <name type="scientific">Priestia megaterium</name>
    <name type="common">Bacillus megaterium</name>
    <dbReference type="NCBI Taxonomy" id="1404"/>
    <lineage>
        <taxon>Bacteria</taxon>
        <taxon>Bacillati</taxon>
        <taxon>Bacillota</taxon>
        <taxon>Bacilli</taxon>
        <taxon>Bacillales</taxon>
        <taxon>Bacillaceae</taxon>
        <taxon>Priestia</taxon>
    </lineage>
</organism>